<feature type="region of interest" description="Disordered" evidence="1">
    <location>
        <begin position="293"/>
        <end position="314"/>
    </location>
</feature>
<dbReference type="EMBL" id="CM010633">
    <property type="protein sequence ID" value="RID58626.1"/>
    <property type="molecule type" value="Genomic_DNA"/>
</dbReference>
<protein>
    <submittedName>
        <fullName evidence="2">Uncharacterized protein</fullName>
    </submittedName>
</protein>
<reference evidence="2 3" key="1">
    <citation type="submission" date="2018-06" db="EMBL/GenBank/DDBJ databases">
        <title>WGS assembly of Brassica rapa FPsc.</title>
        <authorList>
            <person name="Bowman J."/>
            <person name="Kohchi T."/>
            <person name="Yamato K."/>
            <person name="Jenkins J."/>
            <person name="Shu S."/>
            <person name="Ishizaki K."/>
            <person name="Yamaoka S."/>
            <person name="Nishihama R."/>
            <person name="Nakamura Y."/>
            <person name="Berger F."/>
            <person name="Adam C."/>
            <person name="Aki S."/>
            <person name="Althoff F."/>
            <person name="Araki T."/>
            <person name="Arteaga-Vazquez M."/>
            <person name="Balasubrmanian S."/>
            <person name="Bauer D."/>
            <person name="Boehm C."/>
            <person name="Briginshaw L."/>
            <person name="Caballero-Perez J."/>
            <person name="Catarino B."/>
            <person name="Chen F."/>
            <person name="Chiyoda S."/>
            <person name="Chovatia M."/>
            <person name="Davies K."/>
            <person name="Delmans M."/>
            <person name="Demura T."/>
            <person name="Dierschke T."/>
            <person name="Dolan L."/>
            <person name="Dorantes-Acosta A."/>
            <person name="Eklund D."/>
            <person name="Florent S."/>
            <person name="Flores-Sandoval E."/>
            <person name="Fujiyama A."/>
            <person name="Fukuzawa H."/>
            <person name="Galik B."/>
            <person name="Grimanelli D."/>
            <person name="Grimwood J."/>
            <person name="Grossniklaus U."/>
            <person name="Hamada T."/>
            <person name="Haseloff J."/>
            <person name="Hetherington A."/>
            <person name="Higo A."/>
            <person name="Hirakawa Y."/>
            <person name="Hundley H."/>
            <person name="Ikeda Y."/>
            <person name="Inoue K."/>
            <person name="Inoue S."/>
            <person name="Ishida S."/>
            <person name="Jia Q."/>
            <person name="Kakita M."/>
            <person name="Kanazawa T."/>
            <person name="Kawai Y."/>
            <person name="Kawashima T."/>
            <person name="Kennedy M."/>
            <person name="Kinose K."/>
            <person name="Kinoshita T."/>
            <person name="Kohara Y."/>
            <person name="Koide E."/>
            <person name="Komatsu K."/>
            <person name="Kopischke S."/>
            <person name="Kubo M."/>
            <person name="Kyozuka J."/>
            <person name="Lagercrantz U."/>
            <person name="Lin S."/>
            <person name="Lindquist E."/>
            <person name="Lipzen A."/>
            <person name="Lu C."/>
            <person name="Luna E."/>
            <person name="Martienssen R."/>
            <person name="Minamino N."/>
            <person name="Mizutani M."/>
            <person name="Mizutani M."/>
            <person name="Mochizuki N."/>
            <person name="Monte I."/>
            <person name="Mosher R."/>
            <person name="Nagasaki H."/>
            <person name="Nakagami H."/>
            <person name="Naramoto S."/>
            <person name="Nishitani K."/>
            <person name="Ohtani M."/>
            <person name="Okamoto T."/>
            <person name="Okumura M."/>
            <person name="Phillips J."/>
            <person name="Pollak B."/>
            <person name="Reinders A."/>
            <person name="Roevekamp M."/>
            <person name="Sano R."/>
            <person name="Sawa S."/>
            <person name="Schmid M."/>
            <person name="Shirakawa M."/>
            <person name="Solano R."/>
            <person name="Spunde A."/>
            <person name="Suetsugu N."/>
            <person name="Sugano S."/>
            <person name="Sugiyama A."/>
            <person name="Sun R."/>
            <person name="Suzuki Y."/>
            <person name="Takenaka M."/>
            <person name="Takezawa D."/>
            <person name="Tomogane H."/>
            <person name="Tsuzuki M."/>
            <person name="Ueda T."/>
            <person name="Umeda M."/>
            <person name="Ward J."/>
            <person name="Watanabe Y."/>
            <person name="Yazaki K."/>
            <person name="Yokoyama R."/>
            <person name="Yoshitake Y."/>
            <person name="Yotsui I."/>
            <person name="Zachgo S."/>
            <person name="Schmutz J."/>
        </authorList>
    </citation>
    <scope>NUCLEOTIDE SEQUENCE [LARGE SCALE GENOMIC DNA]</scope>
    <source>
        <strain evidence="3">cv. B-3</strain>
    </source>
</reference>
<proteinExistence type="predicted"/>
<accession>A0A397Z616</accession>
<evidence type="ECO:0000256" key="1">
    <source>
        <dbReference type="SAM" id="MobiDB-lite"/>
    </source>
</evidence>
<name>A0A397Z616_BRACM</name>
<dbReference type="AlphaFoldDB" id="A0A397Z616"/>
<gene>
    <name evidence="2" type="ORF">BRARA_F01915</name>
</gene>
<feature type="region of interest" description="Disordered" evidence="1">
    <location>
        <begin position="124"/>
        <end position="148"/>
    </location>
</feature>
<evidence type="ECO:0000313" key="2">
    <source>
        <dbReference type="EMBL" id="RID58626.1"/>
    </source>
</evidence>
<sequence>MDRPASPTDDNTPEYKAVLEKWERLNRMGLMIVKDTIPKLFRGGEEDNDLKQFLAEMDWRFARSDNPEKNMLLHHFSTMRYHGNGKIKDQLKSSYNTQKKQWSLNKLIEERMKEKRIESAHTVYTSKGHGKRKKFDHAKDDAAKGPTQKKHDKVEDTCFFCRKGVHINKNCPKYHAWRAKNTWWLDSGATTNISVSLQGCLSYRTPTDAERHIHVANGSPDESLSVELRGTKRKFEDANSGTLWHQCLCHISRNRVERLVLEVCDATMIEPDDYETEDKSGWLNAKLEDEPEAGLEHAGLISHSSDNEEHVKQI</sequence>
<dbReference type="Proteomes" id="UP000264353">
    <property type="component" value="Chromosome A6"/>
</dbReference>
<feature type="compositionally biased region" description="Basic and acidic residues" evidence="1">
    <location>
        <begin position="305"/>
        <end position="314"/>
    </location>
</feature>
<organism evidence="2 3">
    <name type="scientific">Brassica campestris</name>
    <name type="common">Field mustard</name>
    <dbReference type="NCBI Taxonomy" id="3711"/>
    <lineage>
        <taxon>Eukaryota</taxon>
        <taxon>Viridiplantae</taxon>
        <taxon>Streptophyta</taxon>
        <taxon>Embryophyta</taxon>
        <taxon>Tracheophyta</taxon>
        <taxon>Spermatophyta</taxon>
        <taxon>Magnoliopsida</taxon>
        <taxon>eudicotyledons</taxon>
        <taxon>Gunneridae</taxon>
        <taxon>Pentapetalae</taxon>
        <taxon>rosids</taxon>
        <taxon>malvids</taxon>
        <taxon>Brassicales</taxon>
        <taxon>Brassicaceae</taxon>
        <taxon>Brassiceae</taxon>
        <taxon>Brassica</taxon>
    </lineage>
</organism>
<evidence type="ECO:0000313" key="3">
    <source>
        <dbReference type="Proteomes" id="UP000264353"/>
    </source>
</evidence>